<protein>
    <submittedName>
        <fullName evidence="1">(rape) hypothetical protein</fullName>
    </submittedName>
</protein>
<proteinExistence type="predicted"/>
<reference evidence="1" key="1">
    <citation type="submission" date="2021-01" db="EMBL/GenBank/DDBJ databases">
        <authorList>
            <consortium name="Genoscope - CEA"/>
            <person name="William W."/>
        </authorList>
    </citation>
    <scope>NUCLEOTIDE SEQUENCE</scope>
</reference>
<dbReference type="EMBL" id="HG994368">
    <property type="protein sequence ID" value="CAF1860745.1"/>
    <property type="molecule type" value="Genomic_DNA"/>
</dbReference>
<gene>
    <name evidence="1" type="ORF">DARMORV10_C04P51860.1</name>
</gene>
<dbReference type="Proteomes" id="UP001295469">
    <property type="component" value="Chromosome C04"/>
</dbReference>
<dbReference type="AlphaFoldDB" id="A0A816JTR5"/>
<accession>A0A816JTR5</accession>
<sequence>MWRRRNTKTYLSLSLKTFLETRDLYFKSFSSVLMLVTIAFE</sequence>
<feature type="non-terminal residue" evidence="1">
    <location>
        <position position="41"/>
    </location>
</feature>
<name>A0A816JTR5_BRANA</name>
<organism evidence="1">
    <name type="scientific">Brassica napus</name>
    <name type="common">Rape</name>
    <dbReference type="NCBI Taxonomy" id="3708"/>
    <lineage>
        <taxon>Eukaryota</taxon>
        <taxon>Viridiplantae</taxon>
        <taxon>Streptophyta</taxon>
        <taxon>Embryophyta</taxon>
        <taxon>Tracheophyta</taxon>
        <taxon>Spermatophyta</taxon>
        <taxon>Magnoliopsida</taxon>
        <taxon>eudicotyledons</taxon>
        <taxon>Gunneridae</taxon>
        <taxon>Pentapetalae</taxon>
        <taxon>rosids</taxon>
        <taxon>malvids</taxon>
        <taxon>Brassicales</taxon>
        <taxon>Brassicaceae</taxon>
        <taxon>Brassiceae</taxon>
        <taxon>Brassica</taxon>
    </lineage>
</organism>
<evidence type="ECO:0000313" key="1">
    <source>
        <dbReference type="EMBL" id="CAF1860745.1"/>
    </source>
</evidence>